<feature type="chain" id="PRO_5011739704" description="Peptidase" evidence="1">
    <location>
        <begin position="21"/>
        <end position="809"/>
    </location>
</feature>
<dbReference type="AlphaFoldDB" id="A0A1I5MEQ9"/>
<dbReference type="CDD" id="cd04276">
    <property type="entry name" value="ZnMc_MMP_like_2"/>
    <property type="match status" value="1"/>
</dbReference>
<dbReference type="Pfam" id="PF16313">
    <property type="entry name" value="DUF4953"/>
    <property type="match status" value="1"/>
</dbReference>
<dbReference type="SUPFAM" id="SSF55486">
    <property type="entry name" value="Metalloproteases ('zincins'), catalytic domain"/>
    <property type="match status" value="1"/>
</dbReference>
<dbReference type="OrthoDB" id="9776599at2"/>
<dbReference type="InterPro" id="IPR032534">
    <property type="entry name" value="EcxA_zinc-bd"/>
</dbReference>
<dbReference type="Proteomes" id="UP000199306">
    <property type="component" value="Unassembled WGS sequence"/>
</dbReference>
<protein>
    <recommendedName>
        <fullName evidence="6">Peptidase</fullName>
    </recommendedName>
</protein>
<evidence type="ECO:0000256" key="1">
    <source>
        <dbReference type="SAM" id="SignalP"/>
    </source>
</evidence>
<dbReference type="RefSeq" id="WP_092010958.1">
    <property type="nucleotide sequence ID" value="NZ_FOXH01000001.1"/>
</dbReference>
<feature type="domain" description="EcxA zinc-binding" evidence="2">
    <location>
        <begin position="405"/>
        <end position="713"/>
    </location>
</feature>
<keyword evidence="5" id="KW-1185">Reference proteome</keyword>
<feature type="signal peptide" evidence="1">
    <location>
        <begin position="1"/>
        <end position="20"/>
    </location>
</feature>
<organism evidence="4 5">
    <name type="scientific">Pseudarcicella hirudinis</name>
    <dbReference type="NCBI Taxonomy" id="1079859"/>
    <lineage>
        <taxon>Bacteria</taxon>
        <taxon>Pseudomonadati</taxon>
        <taxon>Bacteroidota</taxon>
        <taxon>Cytophagia</taxon>
        <taxon>Cytophagales</taxon>
        <taxon>Flectobacillaceae</taxon>
        <taxon>Pseudarcicella</taxon>
    </lineage>
</organism>
<dbReference type="PANTHER" id="PTHR38478:SF1">
    <property type="entry name" value="ZINC DEPENDENT METALLOPROTEASE DOMAIN LIPOPROTEIN"/>
    <property type="match status" value="1"/>
</dbReference>
<evidence type="ECO:0008006" key="6">
    <source>
        <dbReference type="Google" id="ProtNLM"/>
    </source>
</evidence>
<reference evidence="4 5" key="1">
    <citation type="submission" date="2016-10" db="EMBL/GenBank/DDBJ databases">
        <authorList>
            <person name="de Groot N.N."/>
        </authorList>
    </citation>
    <scope>NUCLEOTIDE SEQUENCE [LARGE SCALE GENOMIC DNA]</scope>
    <source>
        <strain evidence="5">E92,LMG 26720,CCM 7988</strain>
    </source>
</reference>
<dbReference type="Gene3D" id="3.40.390.10">
    <property type="entry name" value="Collagenase (Catalytic Domain)"/>
    <property type="match status" value="1"/>
</dbReference>
<keyword evidence="1" id="KW-0732">Signal</keyword>
<feature type="domain" description="DUF5117" evidence="3">
    <location>
        <begin position="85"/>
        <end position="275"/>
    </location>
</feature>
<dbReference type="InterPro" id="IPR024079">
    <property type="entry name" value="MetalloPept_cat_dom_sf"/>
</dbReference>
<dbReference type="InterPro" id="IPR034032">
    <property type="entry name" value="Zn_MMP-like_bac"/>
</dbReference>
<dbReference type="Pfam" id="PF17148">
    <property type="entry name" value="DUF5117"/>
    <property type="match status" value="1"/>
</dbReference>
<name>A0A1I5MEQ9_9BACT</name>
<evidence type="ECO:0000313" key="4">
    <source>
        <dbReference type="EMBL" id="SFP08098.1"/>
    </source>
</evidence>
<proteinExistence type="predicted"/>
<evidence type="ECO:0000313" key="5">
    <source>
        <dbReference type="Proteomes" id="UP000199306"/>
    </source>
</evidence>
<dbReference type="InterPro" id="IPR033413">
    <property type="entry name" value="DUF5117"/>
</dbReference>
<accession>A0A1I5MEQ9</accession>
<dbReference type="GO" id="GO:0008237">
    <property type="term" value="F:metallopeptidase activity"/>
    <property type="evidence" value="ECO:0007669"/>
    <property type="project" value="InterPro"/>
</dbReference>
<dbReference type="STRING" id="1079859.SAMN04515674_101273"/>
<evidence type="ECO:0000259" key="2">
    <source>
        <dbReference type="Pfam" id="PF16313"/>
    </source>
</evidence>
<gene>
    <name evidence="4" type="ORF">SAMN04515674_101273</name>
</gene>
<dbReference type="PANTHER" id="PTHR38478">
    <property type="entry name" value="PEPTIDASE M1A AND M12B"/>
    <property type="match status" value="1"/>
</dbReference>
<sequence>MRKKALLFYFCLLSFATAFGQKLPGISEKTASFKKYEGYFTFWWDEDAGKIWLQIDKFNQDFLYVSSLPAGLGSNDIGLDRGLLGDEKVVYFNKVGRKILLVQPNQHYRALSSDPNEKKAVDQSFASSTLAGFTAEAEENGKFLVDATDFLLRDVMGAAERIRDMKQGSYSLDKSRSVIYLPRTKNFPLNSELEVSLTFTGGDDAGNFVKSVTPSTEAITLRMHHSFVQLPDNDYKPRVFDPRSSFNTISYYDYSTPVSEPIEKYYITRHRLKKKDPSAKSSEAVKPIIYYLDNGTPEPIRSALLEGATWWNQAYEAAGYKNAFQVKILPDDADPMDIRYNMINWVHRSTRGWSYGASVTDPRTGEIIKGQVTLGSLRVRQDYLIAQGLLSPFENGQKPDPEKDPMLKMALFRLKQLAAHEVGHTLGLMHNYTASINNRASVMDYPSPTVKLNAKGEIDISDAYAYGIGEWDKFSITFGYQDFPAGNDEKAGLNKILQDARSKGLLFLTDQDARPAGGVSPVAHLWDNGKDPVEELKNTLAVRQKALSNFGEKSIREGVPMAFLEDVLVPIFNFHRYQVEAAAKVVGSLDYRYALRGDGQSPTLAVSKEAQQKALDAVLVCLSSETLTLPENIIKLIPPRPAGYSSSRELFRKRTGLAFDPLSAAESAADFPLQFLFHPERASRMIEYEARNGGLGLEEMINQVLEKTWKSTRSSNLNRKVQFIVEQVVLTHLMALSTNDAANYQVKAVAGKTLKDLKVYLEETRKNTKDSDYQAHIDYALDRMKNPSAAKVAVHKELPPGAPIGCDEE</sequence>
<evidence type="ECO:0000259" key="3">
    <source>
        <dbReference type="Pfam" id="PF17148"/>
    </source>
</evidence>
<dbReference type="EMBL" id="FOXH01000001">
    <property type="protein sequence ID" value="SFP08098.1"/>
    <property type="molecule type" value="Genomic_DNA"/>
</dbReference>